<dbReference type="Proteomes" id="UP000261257">
    <property type="component" value="Unassembled WGS sequence"/>
</dbReference>
<keyword evidence="1" id="KW-0812">Transmembrane</keyword>
<evidence type="ECO:0000256" key="1">
    <source>
        <dbReference type="SAM" id="Phobius"/>
    </source>
</evidence>
<evidence type="ECO:0000313" key="2">
    <source>
        <dbReference type="EMBL" id="RGL91630.1"/>
    </source>
</evidence>
<protein>
    <submittedName>
        <fullName evidence="2">Uncharacterized protein</fullName>
    </submittedName>
</protein>
<evidence type="ECO:0000313" key="3">
    <source>
        <dbReference type="Proteomes" id="UP000261257"/>
    </source>
</evidence>
<dbReference type="Pfam" id="PF20197">
    <property type="entry name" value="DUF6560"/>
    <property type="match status" value="1"/>
</dbReference>
<feature type="transmembrane region" description="Helical" evidence="1">
    <location>
        <begin position="68"/>
        <end position="89"/>
    </location>
</feature>
<dbReference type="AlphaFoldDB" id="A0A3E4TL31"/>
<sequence length="162" mass="18312">MLRAFVFTAFICPIISLILDRAQKATKKAKFTNTVFVSHAYQNVLHVCALVMVGMALVLGLRFGFENIVGHLVVFAVFVLLIELCAWALKRHKVVIDGDILHITPAVGRTRKIAFHEISRYTEKEHTGLKLFVGKKKICTVSCDCVGYKEFREMLKKRVTCV</sequence>
<feature type="transmembrane region" description="Helical" evidence="1">
    <location>
        <begin position="40"/>
        <end position="61"/>
    </location>
</feature>
<accession>A0A3E4TL31</accession>
<dbReference type="InterPro" id="IPR046690">
    <property type="entry name" value="DUF6560"/>
</dbReference>
<dbReference type="RefSeq" id="WP_007871632.1">
    <property type="nucleotide sequence ID" value="NZ_QRQF01000072.1"/>
</dbReference>
<dbReference type="EMBL" id="QSSQ01000082">
    <property type="protein sequence ID" value="RGL91630.1"/>
    <property type="molecule type" value="Genomic_DNA"/>
</dbReference>
<reference evidence="2 3" key="1">
    <citation type="submission" date="2018-08" db="EMBL/GenBank/DDBJ databases">
        <title>A genome reference for cultivated species of the human gut microbiota.</title>
        <authorList>
            <person name="Zou Y."/>
            <person name="Xue W."/>
            <person name="Luo G."/>
        </authorList>
    </citation>
    <scope>NUCLEOTIDE SEQUENCE [LARGE SCALE GENOMIC DNA]</scope>
    <source>
        <strain evidence="2 3">TF05-11AC</strain>
    </source>
</reference>
<keyword evidence="1" id="KW-1133">Transmembrane helix</keyword>
<proteinExistence type="predicted"/>
<name>A0A3E4TL31_9FIRM</name>
<gene>
    <name evidence="2" type="ORF">DXC39_33315</name>
</gene>
<keyword evidence="1" id="KW-0472">Membrane</keyword>
<organism evidence="2 3">
    <name type="scientific">Hungatella hathewayi</name>
    <dbReference type="NCBI Taxonomy" id="154046"/>
    <lineage>
        <taxon>Bacteria</taxon>
        <taxon>Bacillati</taxon>
        <taxon>Bacillota</taxon>
        <taxon>Clostridia</taxon>
        <taxon>Lachnospirales</taxon>
        <taxon>Lachnospiraceae</taxon>
        <taxon>Hungatella</taxon>
    </lineage>
</organism>
<comment type="caution">
    <text evidence="2">The sequence shown here is derived from an EMBL/GenBank/DDBJ whole genome shotgun (WGS) entry which is preliminary data.</text>
</comment>